<dbReference type="GeneID" id="59053101"/>
<evidence type="ECO:0000313" key="2">
    <source>
        <dbReference type="Proteomes" id="UP000054928"/>
    </source>
</evidence>
<organism evidence="1 2">
    <name type="scientific">Plasmopara halstedii</name>
    <name type="common">Downy mildew of sunflower</name>
    <dbReference type="NCBI Taxonomy" id="4781"/>
    <lineage>
        <taxon>Eukaryota</taxon>
        <taxon>Sar</taxon>
        <taxon>Stramenopiles</taxon>
        <taxon>Oomycota</taxon>
        <taxon>Peronosporomycetes</taxon>
        <taxon>Peronosporales</taxon>
        <taxon>Peronosporaceae</taxon>
        <taxon>Plasmopara</taxon>
    </lineage>
</organism>
<name>A0A0P1AS63_PLAHL</name>
<dbReference type="RefSeq" id="XP_036263311.1">
    <property type="nucleotide sequence ID" value="XM_036407624.1"/>
</dbReference>
<dbReference type="Proteomes" id="UP000054928">
    <property type="component" value="Unassembled WGS sequence"/>
</dbReference>
<dbReference type="EMBL" id="CCYD01001336">
    <property type="protein sequence ID" value="CEG44743.1"/>
    <property type="molecule type" value="Genomic_DNA"/>
</dbReference>
<sequence>MICMCGYYSNLSSFQFRFAISPQNDEHYNFGHAYALTIYCAIHADDAESLLVVRFNDLNLKI</sequence>
<proteinExistence type="predicted"/>
<keyword evidence="2" id="KW-1185">Reference proteome</keyword>
<evidence type="ECO:0000313" key="1">
    <source>
        <dbReference type="EMBL" id="CEG44743.1"/>
    </source>
</evidence>
<accession>A0A0P1AS63</accession>
<protein>
    <submittedName>
        <fullName evidence="1">Uncharacterized protein</fullName>
    </submittedName>
</protein>
<reference evidence="2" key="1">
    <citation type="submission" date="2014-09" db="EMBL/GenBank/DDBJ databases">
        <authorList>
            <person name="Sharma Rahul"/>
            <person name="Thines Marco"/>
        </authorList>
    </citation>
    <scope>NUCLEOTIDE SEQUENCE [LARGE SCALE GENOMIC DNA]</scope>
</reference>
<dbReference type="AlphaFoldDB" id="A0A0P1AS63"/>